<comment type="caution">
    <text evidence="1">The sequence shown here is derived from an EMBL/GenBank/DDBJ whole genome shotgun (WGS) entry which is preliminary data.</text>
</comment>
<gene>
    <name evidence="1" type="ORF">L6164_017488</name>
</gene>
<keyword evidence="2" id="KW-1185">Reference proteome</keyword>
<dbReference type="EMBL" id="CM039432">
    <property type="protein sequence ID" value="KAI4332593.1"/>
    <property type="molecule type" value="Genomic_DNA"/>
</dbReference>
<reference evidence="1 2" key="1">
    <citation type="journal article" date="2022" name="DNA Res.">
        <title>Chromosomal-level genome assembly of the orchid tree Bauhinia variegata (Leguminosae; Cercidoideae) supports the allotetraploid origin hypothesis of Bauhinia.</title>
        <authorList>
            <person name="Zhong Y."/>
            <person name="Chen Y."/>
            <person name="Zheng D."/>
            <person name="Pang J."/>
            <person name="Liu Y."/>
            <person name="Luo S."/>
            <person name="Meng S."/>
            <person name="Qian L."/>
            <person name="Wei D."/>
            <person name="Dai S."/>
            <person name="Zhou R."/>
        </authorList>
    </citation>
    <scope>NUCLEOTIDE SEQUENCE [LARGE SCALE GENOMIC DNA]</scope>
    <source>
        <strain evidence="1">BV-YZ2020</strain>
    </source>
</reference>
<name>A0ACB9N7Y5_BAUVA</name>
<protein>
    <submittedName>
        <fullName evidence="1">Uncharacterized protein</fullName>
    </submittedName>
</protein>
<evidence type="ECO:0000313" key="1">
    <source>
        <dbReference type="EMBL" id="KAI4332593.1"/>
    </source>
</evidence>
<evidence type="ECO:0000313" key="2">
    <source>
        <dbReference type="Proteomes" id="UP000828941"/>
    </source>
</evidence>
<sequence>MAFLLLLSPVTLGIAAAAGVAKVAVPAIRDAVEEAGCRLIRAEEILRKEAEKAAKKAARKAAKEAMSSSESGDSDEVEDNHGRRRVILMKN</sequence>
<accession>A0ACB9N7Y5</accession>
<proteinExistence type="predicted"/>
<dbReference type="Proteomes" id="UP000828941">
    <property type="component" value="Chromosome 7"/>
</dbReference>
<organism evidence="1 2">
    <name type="scientific">Bauhinia variegata</name>
    <name type="common">Purple orchid tree</name>
    <name type="synonym">Phanera variegata</name>
    <dbReference type="NCBI Taxonomy" id="167791"/>
    <lineage>
        <taxon>Eukaryota</taxon>
        <taxon>Viridiplantae</taxon>
        <taxon>Streptophyta</taxon>
        <taxon>Embryophyta</taxon>
        <taxon>Tracheophyta</taxon>
        <taxon>Spermatophyta</taxon>
        <taxon>Magnoliopsida</taxon>
        <taxon>eudicotyledons</taxon>
        <taxon>Gunneridae</taxon>
        <taxon>Pentapetalae</taxon>
        <taxon>rosids</taxon>
        <taxon>fabids</taxon>
        <taxon>Fabales</taxon>
        <taxon>Fabaceae</taxon>
        <taxon>Cercidoideae</taxon>
        <taxon>Cercideae</taxon>
        <taxon>Bauhiniinae</taxon>
        <taxon>Bauhinia</taxon>
    </lineage>
</organism>